<dbReference type="SUPFAM" id="SSF56112">
    <property type="entry name" value="Protein kinase-like (PK-like)"/>
    <property type="match status" value="1"/>
</dbReference>
<evidence type="ECO:0000313" key="5">
    <source>
        <dbReference type="Proteomes" id="UP000306102"/>
    </source>
</evidence>
<proteinExistence type="predicted"/>
<protein>
    <recommendedName>
        <fullName evidence="3">Serine-threonine/tyrosine-protein kinase catalytic domain-containing protein</fullName>
    </recommendedName>
</protein>
<dbReference type="GO" id="GO:0005524">
    <property type="term" value="F:ATP binding"/>
    <property type="evidence" value="ECO:0007669"/>
    <property type="project" value="UniProtKB-KW"/>
</dbReference>
<dbReference type="AlphaFoldDB" id="A0A4S4ETS2"/>
<comment type="caution">
    <text evidence="4">The sequence shown here is derived from an EMBL/GenBank/DDBJ whole genome shotgun (WGS) entry which is preliminary data.</text>
</comment>
<dbReference type="GO" id="GO:0005886">
    <property type="term" value="C:plasma membrane"/>
    <property type="evidence" value="ECO:0007669"/>
    <property type="project" value="TreeGrafter"/>
</dbReference>
<name>A0A4S4ETS2_CAMSN</name>
<sequence length="124" mass="14615">MEIYRSEYMLPGFLTEKSDVYNFGVILLELLEGKRSISSRDINQQSLRVWVKDSVEKDQFNEFVDSRILKERGGIVQEQQLQALLARAMRCIQENKEDRPKMHDITKELRRMLKSDYLSSSTQP</sequence>
<keyword evidence="5" id="KW-1185">Reference proteome</keyword>
<dbReference type="GO" id="GO:0004672">
    <property type="term" value="F:protein kinase activity"/>
    <property type="evidence" value="ECO:0007669"/>
    <property type="project" value="InterPro"/>
</dbReference>
<keyword evidence="2" id="KW-0067">ATP-binding</keyword>
<dbReference type="InterPro" id="IPR011009">
    <property type="entry name" value="Kinase-like_dom_sf"/>
</dbReference>
<feature type="domain" description="Serine-threonine/tyrosine-protein kinase catalytic" evidence="3">
    <location>
        <begin position="8"/>
        <end position="109"/>
    </location>
</feature>
<evidence type="ECO:0000256" key="2">
    <source>
        <dbReference type="ARBA" id="ARBA00022840"/>
    </source>
</evidence>
<dbReference type="Gene3D" id="1.10.510.10">
    <property type="entry name" value="Transferase(Phosphotransferase) domain 1"/>
    <property type="match status" value="1"/>
</dbReference>
<evidence type="ECO:0000259" key="3">
    <source>
        <dbReference type="Pfam" id="PF07714"/>
    </source>
</evidence>
<dbReference type="InterPro" id="IPR001245">
    <property type="entry name" value="Ser-Thr/Tyr_kinase_cat_dom"/>
</dbReference>
<dbReference type="PANTHER" id="PTHR27001">
    <property type="entry name" value="OS01G0253100 PROTEIN"/>
    <property type="match status" value="1"/>
</dbReference>
<dbReference type="PANTHER" id="PTHR27001:SF931">
    <property type="entry name" value="OS11G0664100 PROTEIN"/>
    <property type="match status" value="1"/>
</dbReference>
<dbReference type="Proteomes" id="UP000306102">
    <property type="component" value="Unassembled WGS sequence"/>
</dbReference>
<gene>
    <name evidence="4" type="ORF">TEA_020950</name>
</gene>
<evidence type="ECO:0000256" key="1">
    <source>
        <dbReference type="ARBA" id="ARBA00022741"/>
    </source>
</evidence>
<dbReference type="STRING" id="542762.A0A4S4ETS2"/>
<evidence type="ECO:0000313" key="4">
    <source>
        <dbReference type="EMBL" id="THG19854.1"/>
    </source>
</evidence>
<organism evidence="4 5">
    <name type="scientific">Camellia sinensis var. sinensis</name>
    <name type="common">China tea</name>
    <dbReference type="NCBI Taxonomy" id="542762"/>
    <lineage>
        <taxon>Eukaryota</taxon>
        <taxon>Viridiplantae</taxon>
        <taxon>Streptophyta</taxon>
        <taxon>Embryophyta</taxon>
        <taxon>Tracheophyta</taxon>
        <taxon>Spermatophyta</taxon>
        <taxon>Magnoliopsida</taxon>
        <taxon>eudicotyledons</taxon>
        <taxon>Gunneridae</taxon>
        <taxon>Pentapetalae</taxon>
        <taxon>asterids</taxon>
        <taxon>Ericales</taxon>
        <taxon>Theaceae</taxon>
        <taxon>Camellia</taxon>
    </lineage>
</organism>
<keyword evidence="1" id="KW-0547">Nucleotide-binding</keyword>
<dbReference type="Pfam" id="PF07714">
    <property type="entry name" value="PK_Tyr_Ser-Thr"/>
    <property type="match status" value="1"/>
</dbReference>
<reference evidence="4 5" key="1">
    <citation type="journal article" date="2018" name="Proc. Natl. Acad. Sci. U.S.A.">
        <title>Draft genome sequence of Camellia sinensis var. sinensis provides insights into the evolution of the tea genome and tea quality.</title>
        <authorList>
            <person name="Wei C."/>
            <person name="Yang H."/>
            <person name="Wang S."/>
            <person name="Zhao J."/>
            <person name="Liu C."/>
            <person name="Gao L."/>
            <person name="Xia E."/>
            <person name="Lu Y."/>
            <person name="Tai Y."/>
            <person name="She G."/>
            <person name="Sun J."/>
            <person name="Cao H."/>
            <person name="Tong W."/>
            <person name="Gao Q."/>
            <person name="Li Y."/>
            <person name="Deng W."/>
            <person name="Jiang X."/>
            <person name="Wang W."/>
            <person name="Chen Q."/>
            <person name="Zhang S."/>
            <person name="Li H."/>
            <person name="Wu J."/>
            <person name="Wang P."/>
            <person name="Li P."/>
            <person name="Shi C."/>
            <person name="Zheng F."/>
            <person name="Jian J."/>
            <person name="Huang B."/>
            <person name="Shan D."/>
            <person name="Shi M."/>
            <person name="Fang C."/>
            <person name="Yue Y."/>
            <person name="Li F."/>
            <person name="Li D."/>
            <person name="Wei S."/>
            <person name="Han B."/>
            <person name="Jiang C."/>
            <person name="Yin Y."/>
            <person name="Xia T."/>
            <person name="Zhang Z."/>
            <person name="Bennetzen J.L."/>
            <person name="Zhao S."/>
            <person name="Wan X."/>
        </authorList>
    </citation>
    <scope>NUCLEOTIDE SEQUENCE [LARGE SCALE GENOMIC DNA]</scope>
    <source>
        <strain evidence="5">cv. Shuchazao</strain>
        <tissue evidence="4">Leaf</tissue>
    </source>
</reference>
<dbReference type="EMBL" id="SDRB02002245">
    <property type="protein sequence ID" value="THG19854.1"/>
    <property type="molecule type" value="Genomic_DNA"/>
</dbReference>
<accession>A0A4S4ETS2</accession>